<name>W9YVD4_9EURO</name>
<feature type="region of interest" description="Disordered" evidence="1">
    <location>
        <begin position="513"/>
        <end position="659"/>
    </location>
</feature>
<evidence type="ECO:0000313" key="2">
    <source>
        <dbReference type="EMBL" id="EXJ86244.1"/>
    </source>
</evidence>
<organism evidence="2 3">
    <name type="scientific">Capronia coronata CBS 617.96</name>
    <dbReference type="NCBI Taxonomy" id="1182541"/>
    <lineage>
        <taxon>Eukaryota</taxon>
        <taxon>Fungi</taxon>
        <taxon>Dikarya</taxon>
        <taxon>Ascomycota</taxon>
        <taxon>Pezizomycotina</taxon>
        <taxon>Eurotiomycetes</taxon>
        <taxon>Chaetothyriomycetidae</taxon>
        <taxon>Chaetothyriales</taxon>
        <taxon>Herpotrichiellaceae</taxon>
        <taxon>Capronia</taxon>
    </lineage>
</organism>
<reference evidence="2 3" key="1">
    <citation type="submission" date="2013-03" db="EMBL/GenBank/DDBJ databases">
        <title>The Genome Sequence of Capronia coronata CBS 617.96.</title>
        <authorList>
            <consortium name="The Broad Institute Genomics Platform"/>
            <person name="Cuomo C."/>
            <person name="de Hoog S."/>
            <person name="Gorbushina A."/>
            <person name="Walker B."/>
            <person name="Young S.K."/>
            <person name="Zeng Q."/>
            <person name="Gargeya S."/>
            <person name="Fitzgerald M."/>
            <person name="Haas B."/>
            <person name="Abouelleil A."/>
            <person name="Allen A.W."/>
            <person name="Alvarado L."/>
            <person name="Arachchi H.M."/>
            <person name="Berlin A.M."/>
            <person name="Chapman S.B."/>
            <person name="Gainer-Dewar J."/>
            <person name="Goldberg J."/>
            <person name="Griggs A."/>
            <person name="Gujja S."/>
            <person name="Hansen M."/>
            <person name="Howarth C."/>
            <person name="Imamovic A."/>
            <person name="Ireland A."/>
            <person name="Larimer J."/>
            <person name="McCowan C."/>
            <person name="Murphy C."/>
            <person name="Pearson M."/>
            <person name="Poon T.W."/>
            <person name="Priest M."/>
            <person name="Roberts A."/>
            <person name="Saif S."/>
            <person name="Shea T."/>
            <person name="Sisk P."/>
            <person name="Sykes S."/>
            <person name="Wortman J."/>
            <person name="Nusbaum C."/>
            <person name="Birren B."/>
        </authorList>
    </citation>
    <scope>NUCLEOTIDE SEQUENCE [LARGE SCALE GENOMIC DNA]</scope>
    <source>
        <strain evidence="2 3">CBS 617.96</strain>
    </source>
</reference>
<dbReference type="eggNOG" id="ENOG502S5KH">
    <property type="taxonomic scope" value="Eukaryota"/>
</dbReference>
<evidence type="ECO:0000313" key="3">
    <source>
        <dbReference type="Proteomes" id="UP000019484"/>
    </source>
</evidence>
<dbReference type="EMBL" id="AMWN01000005">
    <property type="protein sequence ID" value="EXJ86244.1"/>
    <property type="molecule type" value="Genomic_DNA"/>
</dbReference>
<protein>
    <submittedName>
        <fullName evidence="2">Uncharacterized protein</fullName>
    </submittedName>
</protein>
<feature type="compositionally biased region" description="Basic and acidic residues" evidence="1">
    <location>
        <begin position="645"/>
        <end position="659"/>
    </location>
</feature>
<feature type="compositionally biased region" description="Basic and acidic residues" evidence="1">
    <location>
        <begin position="624"/>
        <end position="639"/>
    </location>
</feature>
<sequence length="659" mass="72096">MEDLVLTHQSVAVDGLQPPFHDIDDTDGAGSSSGAEPTSIDNFRKSAQIFLGIYRQEVEQRDTEISKLKAELTRVREVLKALKEKQSAAEIADNHAVILAQPQGAVNVQTGTREQLDDDERTVHTLHDTEVHSPPSPPPSRFLADLTRDEANDVDKKVQDIWDSCFQIVKRTMEQDLGDDILTEWNVMYWLDLEERIPNITAIPIEPSNNPSAKRTRTMLVMALLAKSMKEHILSPTYLFEDEDELRRMLATMNDTERKTHLRRTLLALCEEGGHKNIIKAARVKEAVEEAAEPLQNLLSSDILLQLKADLEQVLTEAANAWESLQRCESHYEVTTTVARTGWDWRSVHFLPGGDDMELATVASEAFETDEAVMVLFPRVCAIDRSKKPWFTPAFPGIVIQKSQLQVPTAESLSVVLNTNGSPEKELEAVESPPAVTITTVDSTEKGVVADQAVDDSSENEVLKDQSAGEKVTATRALGIPEIEVAANKAGTQRLITEQAADMDLTTGEVPDYLGEDVPANESTVATDEPSRADQAASITGEIMEEQKDVSVSGEGAAARESDAGTDDDEEEDGDDDADDDDDVDDDMEESESMSGSGTEDGDDADTGSETGNEDQELSPLTAKEGHKGHAQSAEKGDDQPEGPHPSEAKVEIESEQSK</sequence>
<dbReference type="GeneID" id="19161481"/>
<feature type="compositionally biased region" description="Acidic residues" evidence="1">
    <location>
        <begin position="600"/>
        <end position="617"/>
    </location>
</feature>
<proteinExistence type="predicted"/>
<feature type="compositionally biased region" description="Acidic residues" evidence="1">
    <location>
        <begin position="564"/>
        <end position="592"/>
    </location>
</feature>
<comment type="caution">
    <text evidence="2">The sequence shown here is derived from an EMBL/GenBank/DDBJ whole genome shotgun (WGS) entry which is preliminary data.</text>
</comment>
<feature type="region of interest" description="Disordered" evidence="1">
    <location>
        <begin position="16"/>
        <end position="40"/>
    </location>
</feature>
<evidence type="ECO:0000256" key="1">
    <source>
        <dbReference type="SAM" id="MobiDB-lite"/>
    </source>
</evidence>
<gene>
    <name evidence="2" type="ORF">A1O1_06614</name>
</gene>
<dbReference type="HOGENOM" id="CLU_416174_0_0_1"/>
<dbReference type="RefSeq" id="XP_007725682.1">
    <property type="nucleotide sequence ID" value="XM_007727492.1"/>
</dbReference>
<accession>W9YVD4</accession>
<dbReference type="OrthoDB" id="5421041at2759"/>
<feature type="compositionally biased region" description="Polar residues" evidence="1">
    <location>
        <begin position="29"/>
        <end position="40"/>
    </location>
</feature>
<dbReference type="AlphaFoldDB" id="W9YVD4"/>
<keyword evidence="3" id="KW-1185">Reference proteome</keyword>
<dbReference type="Proteomes" id="UP000019484">
    <property type="component" value="Unassembled WGS sequence"/>
</dbReference>